<evidence type="ECO:0000313" key="2">
    <source>
        <dbReference type="Proteomes" id="UP000193087"/>
    </source>
</evidence>
<evidence type="ECO:0008006" key="3">
    <source>
        <dbReference type="Google" id="ProtNLM"/>
    </source>
</evidence>
<proteinExistence type="predicted"/>
<dbReference type="EMBL" id="LQPQ01000077">
    <property type="protein sequence ID" value="ORW78983.1"/>
    <property type="molecule type" value="Genomic_DNA"/>
</dbReference>
<protein>
    <recommendedName>
        <fullName evidence="3">DUF2563 domain-containing protein</fullName>
    </recommendedName>
</protein>
<dbReference type="OrthoDB" id="4750359at2"/>
<comment type="caution">
    <text evidence="1">The sequence shown here is derived from an EMBL/GenBank/DDBJ whole genome shotgun (WGS) entry which is preliminary data.</text>
</comment>
<dbReference type="AlphaFoldDB" id="A0A1X2CSX3"/>
<dbReference type="Pfam" id="PF10817">
    <property type="entry name" value="DUF2563"/>
    <property type="match status" value="1"/>
</dbReference>
<name>A0A1X2CSX3_9MYCO</name>
<reference evidence="1 2" key="1">
    <citation type="submission" date="2016-01" db="EMBL/GenBank/DDBJ databases">
        <title>The new phylogeny of the genus Mycobacterium.</title>
        <authorList>
            <person name="Tarcisio F."/>
            <person name="Conor M."/>
            <person name="Antonella G."/>
            <person name="Elisabetta G."/>
            <person name="Giulia F.S."/>
            <person name="Sara T."/>
            <person name="Anna F."/>
            <person name="Clotilde B."/>
            <person name="Roberto B."/>
            <person name="Veronica D.S."/>
            <person name="Fabio R."/>
            <person name="Monica P."/>
            <person name="Olivier J."/>
            <person name="Enrico T."/>
            <person name="Nicola S."/>
        </authorList>
    </citation>
    <scope>NUCLEOTIDE SEQUENCE [LARGE SCALE GENOMIC DNA]</scope>
    <source>
        <strain evidence="1 2">DSM 45176</strain>
    </source>
</reference>
<keyword evidence="2" id="KW-1185">Reference proteome</keyword>
<organism evidence="1 2">
    <name type="scientific">Mycobacterium riyadhense</name>
    <dbReference type="NCBI Taxonomy" id="486698"/>
    <lineage>
        <taxon>Bacteria</taxon>
        <taxon>Bacillati</taxon>
        <taxon>Actinomycetota</taxon>
        <taxon>Actinomycetes</taxon>
        <taxon>Mycobacteriales</taxon>
        <taxon>Mycobacteriaceae</taxon>
        <taxon>Mycobacterium</taxon>
    </lineage>
</organism>
<dbReference type="RefSeq" id="WP_085250553.1">
    <property type="nucleotide sequence ID" value="NZ_CAJMWJ010000001.1"/>
</dbReference>
<evidence type="ECO:0000313" key="1">
    <source>
        <dbReference type="EMBL" id="ORW78983.1"/>
    </source>
</evidence>
<accession>A0A1X2CSX3</accession>
<sequence length="104" mass="10954">MFVDMGLLRSGAQESHHAGGHAHDGVTRLTRGPQLPTMFGDFAAAAAFHDAVIAAQAHHVRTLDATKEALTSLGDKAAAAATEFADMDERNAALLRVVRCDSNT</sequence>
<dbReference type="GeneID" id="93495366"/>
<gene>
    <name evidence="1" type="ORF">AWC22_19025</name>
</gene>
<dbReference type="STRING" id="486698.AWC22_19025"/>
<dbReference type="InterPro" id="IPR022534">
    <property type="entry name" value="DUF2563"/>
</dbReference>
<dbReference type="Proteomes" id="UP000193087">
    <property type="component" value="Unassembled WGS sequence"/>
</dbReference>